<evidence type="ECO:0000256" key="2">
    <source>
        <dbReference type="ARBA" id="ARBA00022723"/>
    </source>
</evidence>
<keyword evidence="5" id="KW-0414">Isoprene biosynthesis</keyword>
<dbReference type="NCBIfam" id="NF002188">
    <property type="entry name" value="PRK01045.1-2"/>
    <property type="match status" value="1"/>
</dbReference>
<feature type="binding site" evidence="5">
    <location>
        <position position="102"/>
    </location>
    <ligand>
        <name>[4Fe-4S] cluster</name>
        <dbReference type="ChEBI" id="CHEBI:49883"/>
    </ligand>
</feature>
<keyword evidence="2 5" id="KW-0479">Metal-binding</keyword>
<feature type="binding site" evidence="5">
    <location>
        <position position="272"/>
    </location>
    <ligand>
        <name>dimethylallyl diphosphate</name>
        <dbReference type="ChEBI" id="CHEBI:57623"/>
    </ligand>
</feature>
<feature type="binding site" evidence="5">
    <location>
        <position position="230"/>
    </location>
    <ligand>
        <name>dimethylallyl diphosphate</name>
        <dbReference type="ChEBI" id="CHEBI:57623"/>
    </ligand>
</feature>
<dbReference type="PANTHER" id="PTHR30426">
    <property type="entry name" value="4-HYDROXY-3-METHYLBUT-2-ENYL DIPHOSPHATE REDUCTASE"/>
    <property type="match status" value="1"/>
</dbReference>
<dbReference type="EC" id="1.17.7.4" evidence="5"/>
<dbReference type="Gene3D" id="3.40.1010.20">
    <property type="entry name" value="4-hydroxy-3-methylbut-2-enyl diphosphate reductase, catalytic domain"/>
    <property type="match status" value="2"/>
</dbReference>
<dbReference type="GO" id="GO:0051745">
    <property type="term" value="F:4-hydroxy-3-methylbut-2-enyl diphosphate reductase activity"/>
    <property type="evidence" value="ECO:0007669"/>
    <property type="project" value="UniProtKB-UniRule"/>
</dbReference>
<feature type="binding site" evidence="5">
    <location>
        <position position="80"/>
    </location>
    <ligand>
        <name>(2E)-4-hydroxy-3-methylbut-2-enyl diphosphate</name>
        <dbReference type="ChEBI" id="CHEBI:128753"/>
    </ligand>
</feature>
<gene>
    <name evidence="5 6" type="primary">ispH</name>
    <name evidence="6" type="synonym">lytB</name>
    <name evidence="6" type="ORF">ABEG18_22945</name>
</gene>
<dbReference type="Gene3D" id="3.40.50.11270">
    <property type="match status" value="1"/>
</dbReference>
<feature type="binding site" evidence="5">
    <location>
        <position position="130"/>
    </location>
    <ligand>
        <name>dimethylallyl diphosphate</name>
        <dbReference type="ChEBI" id="CHEBI:57623"/>
    </ligand>
</feature>
<accession>A0AAU7JE25</accession>
<proteinExistence type="inferred from homology"/>
<feature type="binding site" evidence="5">
    <location>
        <position position="80"/>
    </location>
    <ligand>
        <name>dimethylallyl diphosphate</name>
        <dbReference type="ChEBI" id="CHEBI:57623"/>
    </ligand>
</feature>
<protein>
    <recommendedName>
        <fullName evidence="5">4-hydroxy-3-methylbut-2-enyl diphosphate reductase</fullName>
        <shortName evidence="5">HMBPP reductase</shortName>
        <ecNumber evidence="5">1.17.7.4</ecNumber>
    </recommendedName>
</protein>
<comment type="pathway">
    <text evidence="5">Isoprenoid biosynthesis; isopentenyl diphosphate biosynthesis via DXP pathway; isopentenyl diphosphate from 1-deoxy-D-xylulose 5-phosphate: step 6/6.</text>
</comment>
<comment type="cofactor">
    <cofactor evidence="5">
        <name>[4Fe-4S] cluster</name>
        <dbReference type="ChEBI" id="CHEBI:49883"/>
    </cofactor>
    <text evidence="5">Binds 1 [4Fe-4S] cluster per subunit.</text>
</comment>
<feature type="binding site" evidence="5">
    <location>
        <position position="130"/>
    </location>
    <ligand>
        <name>isopentenyl diphosphate</name>
        <dbReference type="ChEBI" id="CHEBI:128769"/>
    </ligand>
</feature>
<comment type="similarity">
    <text evidence="5">Belongs to the IspH family.</text>
</comment>
<dbReference type="InterPro" id="IPR003451">
    <property type="entry name" value="LytB/IspH"/>
</dbReference>
<dbReference type="PANTHER" id="PTHR30426:SF0">
    <property type="entry name" value="4-HYDROXY-3-METHYLBUT-2-ENYL DIPHOSPHATE REDUCTASE"/>
    <property type="match status" value="1"/>
</dbReference>
<feature type="active site" description="Proton donor" evidence="5">
    <location>
        <position position="132"/>
    </location>
</feature>
<dbReference type="GO" id="GO:0016114">
    <property type="term" value="P:terpenoid biosynthetic process"/>
    <property type="evidence" value="ECO:0007669"/>
    <property type="project" value="UniProtKB-UniRule"/>
</dbReference>
<dbReference type="NCBIfam" id="NF002190">
    <property type="entry name" value="PRK01045.1-4"/>
    <property type="match status" value="1"/>
</dbReference>
<feature type="binding site" evidence="5">
    <location>
        <position position="80"/>
    </location>
    <ligand>
        <name>isopentenyl diphosphate</name>
        <dbReference type="ChEBI" id="CHEBI:128769"/>
    </ligand>
</feature>
<dbReference type="HAMAP" id="MF_00191">
    <property type="entry name" value="IspH"/>
    <property type="match status" value="1"/>
</dbReference>
<comment type="catalytic activity">
    <reaction evidence="5">
        <text>isopentenyl diphosphate + 2 oxidized [2Fe-2S]-[ferredoxin] + H2O = (2E)-4-hydroxy-3-methylbut-2-enyl diphosphate + 2 reduced [2Fe-2S]-[ferredoxin] + 2 H(+)</text>
        <dbReference type="Rhea" id="RHEA:24488"/>
        <dbReference type="Rhea" id="RHEA-COMP:10000"/>
        <dbReference type="Rhea" id="RHEA-COMP:10001"/>
        <dbReference type="ChEBI" id="CHEBI:15377"/>
        <dbReference type="ChEBI" id="CHEBI:15378"/>
        <dbReference type="ChEBI" id="CHEBI:33737"/>
        <dbReference type="ChEBI" id="CHEBI:33738"/>
        <dbReference type="ChEBI" id="CHEBI:128753"/>
        <dbReference type="ChEBI" id="CHEBI:128769"/>
        <dbReference type="EC" id="1.17.7.4"/>
    </reaction>
</comment>
<keyword evidence="1 5" id="KW-0004">4Fe-4S</keyword>
<comment type="pathway">
    <text evidence="5">Isoprenoid biosynthesis; dimethylallyl diphosphate biosynthesis; dimethylallyl diphosphate from (2E)-4-hydroxy-3-methylbutenyl diphosphate: step 1/1.</text>
</comment>
<keyword evidence="5 6" id="KW-0560">Oxidoreductase</keyword>
<sequence>MSDPRPLTVVLATPRGFCAGVVRAVDIVEQALRLYGPPVYVRHEIVHNHHVVEALRSRGAVFVDELDQAPEGALVVFSAHGVSPDVERAAQARGMDVLDATCPLVQRVHREGRRYVEAGFEVILIGHEGHAEVEGTKGQVGGGLRVVSSAEQVRALEARDPSRLAYITQTTLSVFDTRDVIAALKARFPAIVGPDTRDICYATQNRQKAVLDMAGQVDLVLVLGSANSSNSNRLREMGLSIGVPAHLIESGARIRPEWLDGVDRVGLTAGASAPETLVRDAIEALRAWRPVVVQALPGVEETVQFRLPQRLQDDARRRA</sequence>
<evidence type="ECO:0000256" key="1">
    <source>
        <dbReference type="ARBA" id="ARBA00022485"/>
    </source>
</evidence>
<feature type="binding site" evidence="5">
    <location>
        <position position="200"/>
    </location>
    <ligand>
        <name>[4Fe-4S] cluster</name>
        <dbReference type="ChEBI" id="CHEBI:49883"/>
    </ligand>
</feature>
<feature type="binding site" evidence="5">
    <location>
        <position position="228"/>
    </location>
    <ligand>
        <name>dimethylallyl diphosphate</name>
        <dbReference type="ChEBI" id="CHEBI:57623"/>
    </ligand>
</feature>
<dbReference type="GO" id="GO:0046872">
    <property type="term" value="F:metal ion binding"/>
    <property type="evidence" value="ECO:0007669"/>
    <property type="project" value="UniProtKB-KW"/>
</dbReference>
<feature type="binding site" evidence="5">
    <location>
        <position position="18"/>
    </location>
    <ligand>
        <name>[4Fe-4S] cluster</name>
        <dbReference type="ChEBI" id="CHEBI:49883"/>
    </ligand>
</feature>
<feature type="binding site" evidence="5">
    <location>
        <position position="229"/>
    </location>
    <ligand>
        <name>isopentenyl diphosphate</name>
        <dbReference type="ChEBI" id="CHEBI:128769"/>
    </ligand>
</feature>
<feature type="binding site" evidence="5">
    <location>
        <position position="170"/>
    </location>
    <ligand>
        <name>(2E)-4-hydroxy-3-methylbut-2-enyl diphosphate</name>
        <dbReference type="ChEBI" id="CHEBI:128753"/>
    </ligand>
</feature>
<dbReference type="GO" id="GO:0019288">
    <property type="term" value="P:isopentenyl diphosphate biosynthetic process, methylerythritol 4-phosphate pathway"/>
    <property type="evidence" value="ECO:0007669"/>
    <property type="project" value="UniProtKB-UniRule"/>
</dbReference>
<dbReference type="NCBIfam" id="TIGR00216">
    <property type="entry name" value="ispH_lytB"/>
    <property type="match status" value="1"/>
</dbReference>
<evidence type="ECO:0000256" key="4">
    <source>
        <dbReference type="ARBA" id="ARBA00023014"/>
    </source>
</evidence>
<evidence type="ECO:0000256" key="3">
    <source>
        <dbReference type="ARBA" id="ARBA00023004"/>
    </source>
</evidence>
<dbReference type="Pfam" id="PF02401">
    <property type="entry name" value="LYTB"/>
    <property type="match status" value="1"/>
</dbReference>
<dbReference type="CDD" id="cd13944">
    <property type="entry name" value="lytB_ispH"/>
    <property type="match status" value="1"/>
</dbReference>
<dbReference type="EMBL" id="CP157484">
    <property type="protein sequence ID" value="XBO38523.1"/>
    <property type="molecule type" value="Genomic_DNA"/>
</dbReference>
<dbReference type="AlphaFoldDB" id="A0AAU7JE25"/>
<name>A0AAU7JE25_9HYPH</name>
<feature type="binding site" evidence="5">
    <location>
        <position position="130"/>
    </location>
    <ligand>
        <name>(2E)-4-hydroxy-3-methylbut-2-enyl diphosphate</name>
        <dbReference type="ChEBI" id="CHEBI:128753"/>
    </ligand>
</feature>
<organism evidence="6">
    <name type="scientific">Alsobacter sp. KACC 23698</name>
    <dbReference type="NCBI Taxonomy" id="3149229"/>
    <lineage>
        <taxon>Bacteria</taxon>
        <taxon>Pseudomonadati</taxon>
        <taxon>Pseudomonadota</taxon>
        <taxon>Alphaproteobacteria</taxon>
        <taxon>Hyphomicrobiales</taxon>
        <taxon>Alsobacteraceae</taxon>
        <taxon>Alsobacter</taxon>
    </lineage>
</organism>
<feature type="binding site" evidence="5">
    <location>
        <position position="229"/>
    </location>
    <ligand>
        <name>(2E)-4-hydroxy-3-methylbut-2-enyl diphosphate</name>
        <dbReference type="ChEBI" id="CHEBI:128753"/>
    </ligand>
</feature>
<keyword evidence="4 5" id="KW-0411">Iron-sulfur</keyword>
<dbReference type="GO" id="GO:0050992">
    <property type="term" value="P:dimethylallyl diphosphate biosynthetic process"/>
    <property type="evidence" value="ECO:0007669"/>
    <property type="project" value="UniProtKB-UniRule"/>
</dbReference>
<comment type="function">
    <text evidence="5">Catalyzes the conversion of 1-hydroxy-2-methyl-2-(E)-butenyl 4-diphosphate (HMBPP) into a mixture of isopentenyl diphosphate (IPP) and dimethylallyl diphosphate (DMAPP). Acts in the terminal step of the DOXP/MEP pathway for isoprenoid precursor biosynthesis.</text>
</comment>
<feature type="binding site" evidence="5">
    <location>
        <position position="47"/>
    </location>
    <ligand>
        <name>dimethylallyl diphosphate</name>
        <dbReference type="ChEBI" id="CHEBI:57623"/>
    </ligand>
</feature>
<comment type="catalytic activity">
    <reaction evidence="5">
        <text>dimethylallyl diphosphate + 2 oxidized [2Fe-2S]-[ferredoxin] + H2O = (2E)-4-hydroxy-3-methylbut-2-enyl diphosphate + 2 reduced [2Fe-2S]-[ferredoxin] + 2 H(+)</text>
        <dbReference type="Rhea" id="RHEA:24825"/>
        <dbReference type="Rhea" id="RHEA-COMP:10000"/>
        <dbReference type="Rhea" id="RHEA-COMP:10001"/>
        <dbReference type="ChEBI" id="CHEBI:15377"/>
        <dbReference type="ChEBI" id="CHEBI:15378"/>
        <dbReference type="ChEBI" id="CHEBI:33737"/>
        <dbReference type="ChEBI" id="CHEBI:33738"/>
        <dbReference type="ChEBI" id="CHEBI:57623"/>
        <dbReference type="ChEBI" id="CHEBI:128753"/>
        <dbReference type="EC" id="1.17.7.4"/>
    </reaction>
</comment>
<feature type="binding site" evidence="5">
    <location>
        <position position="272"/>
    </location>
    <ligand>
        <name>(2E)-4-hydroxy-3-methylbut-2-enyl diphosphate</name>
        <dbReference type="ChEBI" id="CHEBI:128753"/>
    </ligand>
</feature>
<feature type="binding site" evidence="5">
    <location>
        <position position="272"/>
    </location>
    <ligand>
        <name>isopentenyl diphosphate</name>
        <dbReference type="ChEBI" id="CHEBI:128769"/>
    </ligand>
</feature>
<feature type="binding site" evidence="5">
    <location>
        <position position="47"/>
    </location>
    <ligand>
        <name>(2E)-4-hydroxy-3-methylbut-2-enyl diphosphate</name>
        <dbReference type="ChEBI" id="CHEBI:128753"/>
    </ligand>
</feature>
<feature type="binding site" evidence="5">
    <location>
        <position position="230"/>
    </location>
    <ligand>
        <name>(2E)-4-hydroxy-3-methylbut-2-enyl diphosphate</name>
        <dbReference type="ChEBI" id="CHEBI:128753"/>
    </ligand>
</feature>
<feature type="binding site" evidence="5">
    <location>
        <position position="228"/>
    </location>
    <ligand>
        <name>(2E)-4-hydroxy-3-methylbut-2-enyl diphosphate</name>
        <dbReference type="ChEBI" id="CHEBI:128753"/>
    </ligand>
</feature>
<dbReference type="GO" id="GO:0051539">
    <property type="term" value="F:4 iron, 4 sulfur cluster binding"/>
    <property type="evidence" value="ECO:0007669"/>
    <property type="project" value="UniProtKB-UniRule"/>
</dbReference>
<feature type="binding site" evidence="5">
    <location>
        <position position="47"/>
    </location>
    <ligand>
        <name>isopentenyl diphosphate</name>
        <dbReference type="ChEBI" id="CHEBI:128769"/>
    </ligand>
</feature>
<reference evidence="6" key="1">
    <citation type="submission" date="2024-05" db="EMBL/GenBank/DDBJ databases">
        <authorList>
            <person name="Kim S."/>
            <person name="Heo J."/>
            <person name="Choi H."/>
            <person name="Choi Y."/>
            <person name="Kwon S.-W."/>
            <person name="Kim Y."/>
        </authorList>
    </citation>
    <scope>NUCLEOTIDE SEQUENCE</scope>
    <source>
        <strain evidence="6">KACC 23698</strain>
    </source>
</reference>
<evidence type="ECO:0000313" key="6">
    <source>
        <dbReference type="EMBL" id="XBO38523.1"/>
    </source>
</evidence>
<feature type="binding site" evidence="5">
    <location>
        <position position="230"/>
    </location>
    <ligand>
        <name>isopentenyl diphosphate</name>
        <dbReference type="ChEBI" id="CHEBI:128769"/>
    </ligand>
</feature>
<keyword evidence="3 5" id="KW-0408">Iron</keyword>
<dbReference type="RefSeq" id="WP_406855361.1">
    <property type="nucleotide sequence ID" value="NZ_CP157484.1"/>
</dbReference>
<feature type="binding site" evidence="5">
    <location>
        <position position="229"/>
    </location>
    <ligand>
        <name>dimethylallyl diphosphate</name>
        <dbReference type="ChEBI" id="CHEBI:57623"/>
    </ligand>
</feature>
<feature type="binding site" evidence="5">
    <location>
        <position position="228"/>
    </location>
    <ligand>
        <name>isopentenyl diphosphate</name>
        <dbReference type="ChEBI" id="CHEBI:128769"/>
    </ligand>
</feature>
<evidence type="ECO:0000256" key="5">
    <source>
        <dbReference type="HAMAP-Rule" id="MF_00191"/>
    </source>
</evidence>